<dbReference type="EMBL" id="SSTD01000484">
    <property type="protein sequence ID" value="TYK30561.1"/>
    <property type="molecule type" value="Genomic_DNA"/>
</dbReference>
<dbReference type="GO" id="GO:0032259">
    <property type="term" value="P:methylation"/>
    <property type="evidence" value="ECO:0007669"/>
    <property type="project" value="UniProtKB-KW"/>
</dbReference>
<feature type="compositionally biased region" description="Basic and acidic residues" evidence="1">
    <location>
        <begin position="16"/>
        <end position="25"/>
    </location>
</feature>
<dbReference type="EMBL" id="SSTE01021131">
    <property type="protein sequence ID" value="KAA0032844.1"/>
    <property type="molecule type" value="Genomic_DNA"/>
</dbReference>
<accession>A0A5D3E4R7</accession>
<feature type="compositionally biased region" description="Basic and acidic residues" evidence="1">
    <location>
        <begin position="32"/>
        <end position="69"/>
    </location>
</feature>
<dbReference type="GO" id="GO:0008168">
    <property type="term" value="F:methyltransferase activity"/>
    <property type="evidence" value="ECO:0007669"/>
    <property type="project" value="UniProtKB-KW"/>
</dbReference>
<dbReference type="Proteomes" id="UP000321393">
    <property type="component" value="Unassembled WGS sequence"/>
</dbReference>
<comment type="caution">
    <text evidence="3">The sequence shown here is derived from an EMBL/GenBank/DDBJ whole genome shotgun (WGS) entry which is preliminary data.</text>
</comment>
<evidence type="ECO:0000313" key="3">
    <source>
        <dbReference type="EMBL" id="TYK30561.1"/>
    </source>
</evidence>
<feature type="region of interest" description="Disordered" evidence="1">
    <location>
        <begin position="16"/>
        <end position="81"/>
    </location>
</feature>
<proteinExistence type="predicted"/>
<evidence type="ECO:0000313" key="4">
    <source>
        <dbReference type="Proteomes" id="UP000321393"/>
    </source>
</evidence>
<evidence type="ECO:0000313" key="2">
    <source>
        <dbReference type="EMBL" id="KAA0032844.1"/>
    </source>
</evidence>
<dbReference type="AlphaFoldDB" id="A0A5D3E4R7"/>
<sequence>MLMMFMETLARERSMVSEQMKKSAARDSATMKMKEHEGSSSCDIRAERCERKTENDDRNNDRNKFKKVEMSMFNGEDPDSW</sequence>
<keyword evidence="3" id="KW-0808">Transferase</keyword>
<reference evidence="4 5" key="1">
    <citation type="submission" date="2019-08" db="EMBL/GenBank/DDBJ databases">
        <title>Draft genome sequences of two oriental melons (Cucumis melo L. var makuwa).</title>
        <authorList>
            <person name="Kwon S.-Y."/>
        </authorList>
    </citation>
    <scope>NUCLEOTIDE SEQUENCE [LARGE SCALE GENOMIC DNA]</scope>
    <source>
        <strain evidence="5">cv. Chang Bougi</strain>
        <strain evidence="4">cv. SW 3</strain>
        <tissue evidence="3">Leaf</tissue>
    </source>
</reference>
<evidence type="ECO:0000256" key="1">
    <source>
        <dbReference type="SAM" id="MobiDB-lite"/>
    </source>
</evidence>
<organism evidence="3 5">
    <name type="scientific">Cucumis melo var. makuwa</name>
    <name type="common">Oriental melon</name>
    <dbReference type="NCBI Taxonomy" id="1194695"/>
    <lineage>
        <taxon>Eukaryota</taxon>
        <taxon>Viridiplantae</taxon>
        <taxon>Streptophyta</taxon>
        <taxon>Embryophyta</taxon>
        <taxon>Tracheophyta</taxon>
        <taxon>Spermatophyta</taxon>
        <taxon>Magnoliopsida</taxon>
        <taxon>eudicotyledons</taxon>
        <taxon>Gunneridae</taxon>
        <taxon>Pentapetalae</taxon>
        <taxon>rosids</taxon>
        <taxon>fabids</taxon>
        <taxon>Cucurbitales</taxon>
        <taxon>Cucurbitaceae</taxon>
        <taxon>Benincaseae</taxon>
        <taxon>Cucumis</taxon>
    </lineage>
</organism>
<gene>
    <name evidence="3" type="ORF">E5676_scaffold799G00050</name>
    <name evidence="2" type="ORF">E6C27_scaffold81G00050</name>
</gene>
<evidence type="ECO:0000313" key="5">
    <source>
        <dbReference type="Proteomes" id="UP000321947"/>
    </source>
</evidence>
<protein>
    <submittedName>
        <fullName evidence="3">Histone-lysine N-methyltransferase ASHR1 isoform X3</fullName>
    </submittedName>
</protein>
<keyword evidence="3" id="KW-0489">Methyltransferase</keyword>
<dbReference type="Proteomes" id="UP000321947">
    <property type="component" value="Unassembled WGS sequence"/>
</dbReference>
<name>A0A5D3E4R7_CUCMM</name>